<keyword evidence="3" id="KW-1185">Reference proteome</keyword>
<reference evidence="2 3" key="1">
    <citation type="submission" date="2020-07" db="EMBL/GenBank/DDBJ databases">
        <title>Comparative genomics of pyrophilous fungi reveals a link between fire events and developmental genes.</title>
        <authorList>
            <consortium name="DOE Joint Genome Institute"/>
            <person name="Steindorff A.S."/>
            <person name="Carver A."/>
            <person name="Calhoun S."/>
            <person name="Stillman K."/>
            <person name="Liu H."/>
            <person name="Lipzen A."/>
            <person name="Pangilinan J."/>
            <person name="Labutti K."/>
            <person name="Bruns T.D."/>
            <person name="Grigoriev I.V."/>
        </authorList>
    </citation>
    <scope>NUCLEOTIDE SEQUENCE [LARGE SCALE GENOMIC DNA]</scope>
    <source>
        <strain evidence="2 3">CBS 144469</strain>
    </source>
</reference>
<protein>
    <submittedName>
        <fullName evidence="2">Uncharacterized protein</fullName>
    </submittedName>
</protein>
<dbReference type="OrthoDB" id="10683203at2759"/>
<feature type="region of interest" description="Disordered" evidence="1">
    <location>
        <begin position="506"/>
        <end position="530"/>
    </location>
</feature>
<name>A0A8H6HXL1_9AGAR</name>
<feature type="region of interest" description="Disordered" evidence="1">
    <location>
        <begin position="218"/>
        <end position="237"/>
    </location>
</feature>
<dbReference type="Proteomes" id="UP000521943">
    <property type="component" value="Unassembled WGS sequence"/>
</dbReference>
<evidence type="ECO:0000313" key="3">
    <source>
        <dbReference type="Proteomes" id="UP000521943"/>
    </source>
</evidence>
<feature type="region of interest" description="Disordered" evidence="1">
    <location>
        <begin position="10"/>
        <end position="34"/>
    </location>
</feature>
<feature type="compositionally biased region" description="Polar residues" evidence="1">
    <location>
        <begin position="141"/>
        <end position="153"/>
    </location>
</feature>
<feature type="compositionally biased region" description="Basic and acidic residues" evidence="1">
    <location>
        <begin position="218"/>
        <end position="236"/>
    </location>
</feature>
<feature type="compositionally biased region" description="Basic and acidic residues" evidence="1">
    <location>
        <begin position="154"/>
        <end position="167"/>
    </location>
</feature>
<proteinExistence type="predicted"/>
<feature type="region of interest" description="Disordered" evidence="1">
    <location>
        <begin position="434"/>
        <end position="456"/>
    </location>
</feature>
<sequence length="530" mass="59488">MSYCVRKVVHSASSRENRRPFTHGKSKQTAHDNDTGAVTELIPADLALKQSPLGVRHLGRRTTHPQKEFGDETGGTYYAWVLCIGTKLKGCESVCEARKIRIQKGTHRFSDGLHELRLGPREHASMPENRPKMARGVNLNFRGTRNGDNSVQRTEFRPETTEPRPASDEVACGGELGEVEHLPTRYRLPNTGVIIVRSRETGRKYHVPRMYHVANAGTRRDDVSSSGEQQRKEGDVLRWPLCQTAPTQRIDVRRATEKPKLRRRNVSTSGERDAMRAKAYGGAGRTRRESWYGDCSDPAEKCRTPSAAKLRAWGNQWRETQKVTEQVPEALQAELEMRESVSILPLCCPPTICLDAVCPPSRPRTTHPRQPSALSLSRVPPIHVPYFFYLYIMHPMHVYIPRPDHHSARIISVTPPTVCNAPILQERLQLANTRPTHANPSLPTRPPPSTDSSRQLYTAPVHDPYQADSPTLVTESHLVHCWPLSLAPRSCILRVLPDQDAEHSVATSTAATSRHSLVSPSRRPQVPAMY</sequence>
<feature type="compositionally biased region" description="Polar residues" evidence="1">
    <location>
        <begin position="506"/>
        <end position="519"/>
    </location>
</feature>
<organism evidence="2 3">
    <name type="scientific">Ephemerocybe angulata</name>
    <dbReference type="NCBI Taxonomy" id="980116"/>
    <lineage>
        <taxon>Eukaryota</taxon>
        <taxon>Fungi</taxon>
        <taxon>Dikarya</taxon>
        <taxon>Basidiomycota</taxon>
        <taxon>Agaricomycotina</taxon>
        <taxon>Agaricomycetes</taxon>
        <taxon>Agaricomycetidae</taxon>
        <taxon>Agaricales</taxon>
        <taxon>Agaricineae</taxon>
        <taxon>Psathyrellaceae</taxon>
        <taxon>Ephemerocybe</taxon>
    </lineage>
</organism>
<accession>A0A8H6HXL1</accession>
<evidence type="ECO:0000313" key="2">
    <source>
        <dbReference type="EMBL" id="KAF6753631.1"/>
    </source>
</evidence>
<feature type="region of interest" description="Disordered" evidence="1">
    <location>
        <begin position="139"/>
        <end position="170"/>
    </location>
</feature>
<dbReference type="AlphaFoldDB" id="A0A8H6HXL1"/>
<gene>
    <name evidence="2" type="ORF">DFP72DRAFT_1128050</name>
</gene>
<evidence type="ECO:0000256" key="1">
    <source>
        <dbReference type="SAM" id="MobiDB-lite"/>
    </source>
</evidence>
<comment type="caution">
    <text evidence="2">The sequence shown here is derived from an EMBL/GenBank/DDBJ whole genome shotgun (WGS) entry which is preliminary data.</text>
</comment>
<dbReference type="EMBL" id="JACGCI010000038">
    <property type="protein sequence ID" value="KAF6753631.1"/>
    <property type="molecule type" value="Genomic_DNA"/>
</dbReference>